<dbReference type="InterPro" id="IPR041118">
    <property type="entry name" value="Rx_N"/>
</dbReference>
<dbReference type="InterPro" id="IPR036388">
    <property type="entry name" value="WH-like_DNA-bd_sf"/>
</dbReference>
<keyword evidence="2" id="KW-0433">Leucine-rich repeat</keyword>
<dbReference type="GO" id="GO:0009626">
    <property type="term" value="P:plant-type hypersensitive response"/>
    <property type="evidence" value="ECO:0007669"/>
    <property type="project" value="UniProtKB-ARBA"/>
</dbReference>
<evidence type="ECO:0000259" key="9">
    <source>
        <dbReference type="Pfam" id="PF23559"/>
    </source>
</evidence>
<keyword evidence="6" id="KW-0175">Coiled coil</keyword>
<dbReference type="Gene3D" id="1.10.10.10">
    <property type="entry name" value="Winged helix-like DNA-binding domain superfamily/Winged helix DNA-binding domain"/>
    <property type="match status" value="1"/>
</dbReference>
<dbReference type="SUPFAM" id="SSF52540">
    <property type="entry name" value="P-loop containing nucleoside triphosphate hydrolases"/>
    <property type="match status" value="1"/>
</dbReference>
<evidence type="ECO:0000256" key="2">
    <source>
        <dbReference type="ARBA" id="ARBA00022614"/>
    </source>
</evidence>
<reference evidence="12" key="1">
    <citation type="submission" date="2024-06" db="EMBL/GenBank/DDBJ databases">
        <authorList>
            <person name="Ryan C."/>
        </authorList>
    </citation>
    <scope>NUCLEOTIDE SEQUENCE [LARGE SCALE GENOMIC DNA]</scope>
</reference>
<accession>A0ABC9AKX4</accession>
<dbReference type="GO" id="GO:0000166">
    <property type="term" value="F:nucleotide binding"/>
    <property type="evidence" value="ECO:0007669"/>
    <property type="project" value="UniProtKB-KW"/>
</dbReference>
<evidence type="ECO:0000256" key="1">
    <source>
        <dbReference type="ARBA" id="ARBA00008894"/>
    </source>
</evidence>
<evidence type="ECO:0000256" key="5">
    <source>
        <dbReference type="ARBA" id="ARBA00022821"/>
    </source>
</evidence>
<dbReference type="GO" id="GO:0002758">
    <property type="term" value="P:innate immune response-activating signaling pathway"/>
    <property type="evidence" value="ECO:0007669"/>
    <property type="project" value="UniProtKB-ARBA"/>
</dbReference>
<dbReference type="GO" id="GO:0042742">
    <property type="term" value="P:defense response to bacterium"/>
    <property type="evidence" value="ECO:0007669"/>
    <property type="project" value="UniProtKB-ARBA"/>
</dbReference>
<evidence type="ECO:0000256" key="4">
    <source>
        <dbReference type="ARBA" id="ARBA00022741"/>
    </source>
</evidence>
<reference evidence="11 12" key="2">
    <citation type="submission" date="2024-10" db="EMBL/GenBank/DDBJ databases">
        <authorList>
            <person name="Ryan C."/>
        </authorList>
    </citation>
    <scope>NUCLEOTIDE SEQUENCE [LARGE SCALE GENOMIC DNA]</scope>
</reference>
<sequence length="1003" mass="114597">MGMDDLVTGATGSLISKLGELLKEEYNLQNGVKEQVETLSRELESAHAALRKVGEVPADGLDEQVRIWAREVREASYDMEDVLDDFLVNLKQSGHEYTDHEHESLLQHLRDMVAGLFTVMGSLFKRRKIVGAIGDIRKKLQEVADRRGRYRVDDIGTKQPEVTSTIDPRLASMYKDVTQLVGIDKSSGELISMMLSKRGDVFDNNKMKIFSIVGAGGLGKTTLARVVYEKLKSQFSGGAFVPVGRNPDLRKIFRDILIDLDKNTYMDLKFTKLDERQLINELQDFLRTKRYFIVIDDIWETKSWETIKFALVENNSGSRVIVTTRKLQVAVGDVYNLQPLSYDNSKKLFYARIFGGEGKCPDDHLVDVSKKILKKCDGVPLAIITMASLLVGKSRDEWYEIYSSIDFAYKDSQQLDTTKKILSLSYYDLPSHLKTCLLYLSAFPEDYFIEKGSLIEKWIAEGFVNKQRGIGLLELGEVYLHDLINRCMIQMVELDYGCLHDLINRRMIREDESEYDTLFYYPTYGCRVHDMVLDLIRSLSREENFVTLSENGKGALSGNYARRLALHDTTIDYTHKDNRMDISQVRSIIACWCHIYERVPYSRFQFLRVLALEHSRHKEGRYHLDHLGKLLHLRYLGLRHTPIFELPKDIGSLKFLQTLDLDATGIEELPTSIGQLTQLICLCARDTRMPNGIIEKLTSLEQLQIKPVDVVKSRDPFVKELRNLSELRVLRINNNELDVKDNMQSDLLQSLGSLHKLQILILDSWFIRPEQQSDKEAWDTAVLPQHLRHLILPSVWFYGLPYCIKASSLPCLSHLFLNVCDMDEEGLRILGELPELRYLYLTTLSTVALTMTIADRCFQKLRSCLFDNSTVQIVLHEDTRSVSLCLWNGSDGVNLSRCKKDSCRVAAPAVMPNLEVLDFKVQVQGLMHDNSICNNLGLEHITSLKKVKVRLCCDGALSEDVEKEKAALRHAVEAHPNQPTIEVQLWKEDRIKSHRRTGGGGLT</sequence>
<dbReference type="InterPro" id="IPR002182">
    <property type="entry name" value="NB-ARC"/>
</dbReference>
<dbReference type="EMBL" id="OZ075131">
    <property type="protein sequence ID" value="CAL4979347.1"/>
    <property type="molecule type" value="Genomic_DNA"/>
</dbReference>
<dbReference type="Pfam" id="PF18052">
    <property type="entry name" value="Rx_N"/>
    <property type="match status" value="1"/>
</dbReference>
<keyword evidence="12" id="KW-1185">Reference proteome</keyword>
<dbReference type="Pfam" id="PF23598">
    <property type="entry name" value="LRR_14"/>
    <property type="match status" value="1"/>
</dbReference>
<dbReference type="InterPro" id="IPR032675">
    <property type="entry name" value="LRR_dom_sf"/>
</dbReference>
<gene>
    <name evidence="11" type="ORF">URODEC1_LOCUS55203</name>
</gene>
<dbReference type="PRINTS" id="PR00364">
    <property type="entry name" value="DISEASERSIST"/>
</dbReference>
<feature type="domain" description="NB-ARC" evidence="7">
    <location>
        <begin position="202"/>
        <end position="350"/>
    </location>
</feature>
<dbReference type="Gene3D" id="1.10.8.430">
    <property type="entry name" value="Helical domain of apoptotic protease-activating factors"/>
    <property type="match status" value="1"/>
</dbReference>
<dbReference type="SUPFAM" id="SSF52058">
    <property type="entry name" value="L domain-like"/>
    <property type="match status" value="1"/>
</dbReference>
<proteinExistence type="inferred from homology"/>
<dbReference type="FunFam" id="1.10.10.10:FF:000322">
    <property type="entry name" value="Probable disease resistance protein At1g63360"/>
    <property type="match status" value="1"/>
</dbReference>
<protein>
    <submittedName>
        <fullName evidence="11">Uncharacterized protein</fullName>
    </submittedName>
</protein>
<evidence type="ECO:0000259" key="7">
    <source>
        <dbReference type="Pfam" id="PF00931"/>
    </source>
</evidence>
<evidence type="ECO:0000256" key="3">
    <source>
        <dbReference type="ARBA" id="ARBA00022737"/>
    </source>
</evidence>
<evidence type="ECO:0000259" key="8">
    <source>
        <dbReference type="Pfam" id="PF18052"/>
    </source>
</evidence>
<dbReference type="InterPro" id="IPR058922">
    <property type="entry name" value="WHD_DRP"/>
</dbReference>
<keyword evidence="4" id="KW-0547">Nucleotide-binding</keyword>
<feature type="domain" description="Disease resistance N-terminal" evidence="8">
    <location>
        <begin position="12"/>
        <end position="94"/>
    </location>
</feature>
<feature type="domain" description="Disease resistance R13L4/SHOC-2-like LRR" evidence="10">
    <location>
        <begin position="584"/>
        <end position="981"/>
    </location>
</feature>
<dbReference type="PANTHER" id="PTHR23155">
    <property type="entry name" value="DISEASE RESISTANCE PROTEIN RP"/>
    <property type="match status" value="1"/>
</dbReference>
<evidence type="ECO:0000313" key="12">
    <source>
        <dbReference type="Proteomes" id="UP001497457"/>
    </source>
</evidence>
<dbReference type="InterPro" id="IPR055414">
    <property type="entry name" value="LRR_R13L4/SHOC2-like"/>
</dbReference>
<dbReference type="Pfam" id="PF23559">
    <property type="entry name" value="WHD_DRP"/>
    <property type="match status" value="1"/>
</dbReference>
<dbReference type="InterPro" id="IPR042197">
    <property type="entry name" value="Apaf_helical"/>
</dbReference>
<keyword evidence="3" id="KW-0677">Repeat</keyword>
<evidence type="ECO:0000259" key="10">
    <source>
        <dbReference type="Pfam" id="PF23598"/>
    </source>
</evidence>
<dbReference type="AlphaFoldDB" id="A0ABC9AKX4"/>
<dbReference type="CDD" id="cd14798">
    <property type="entry name" value="RX-CC_like"/>
    <property type="match status" value="1"/>
</dbReference>
<evidence type="ECO:0000256" key="6">
    <source>
        <dbReference type="ARBA" id="ARBA00023054"/>
    </source>
</evidence>
<comment type="similarity">
    <text evidence="1">Belongs to the disease resistance NB-LRR family.</text>
</comment>
<dbReference type="Pfam" id="PF00931">
    <property type="entry name" value="NB-ARC"/>
    <property type="match status" value="1"/>
</dbReference>
<dbReference type="Gene3D" id="3.40.50.300">
    <property type="entry name" value="P-loop containing nucleotide triphosphate hydrolases"/>
    <property type="match status" value="1"/>
</dbReference>
<name>A0ABC9AKX4_9POAL</name>
<feature type="domain" description="Disease resistance protein winged helix" evidence="9">
    <location>
        <begin position="443"/>
        <end position="490"/>
    </location>
</feature>
<dbReference type="Proteomes" id="UP001497457">
    <property type="component" value="Chromosome 21rd"/>
</dbReference>
<dbReference type="InterPro" id="IPR044974">
    <property type="entry name" value="Disease_R_plants"/>
</dbReference>
<dbReference type="Gene3D" id="1.20.5.4130">
    <property type="match status" value="1"/>
</dbReference>
<dbReference type="InterPro" id="IPR027417">
    <property type="entry name" value="P-loop_NTPase"/>
</dbReference>
<dbReference type="FunFam" id="3.40.50.300:FF:001091">
    <property type="entry name" value="Probable disease resistance protein At1g61300"/>
    <property type="match status" value="1"/>
</dbReference>
<keyword evidence="5" id="KW-0611">Plant defense</keyword>
<organism evidence="11 12">
    <name type="scientific">Urochloa decumbens</name>
    <dbReference type="NCBI Taxonomy" id="240449"/>
    <lineage>
        <taxon>Eukaryota</taxon>
        <taxon>Viridiplantae</taxon>
        <taxon>Streptophyta</taxon>
        <taxon>Embryophyta</taxon>
        <taxon>Tracheophyta</taxon>
        <taxon>Spermatophyta</taxon>
        <taxon>Magnoliopsida</taxon>
        <taxon>Liliopsida</taxon>
        <taxon>Poales</taxon>
        <taxon>Poaceae</taxon>
        <taxon>PACMAD clade</taxon>
        <taxon>Panicoideae</taxon>
        <taxon>Panicodae</taxon>
        <taxon>Paniceae</taxon>
        <taxon>Melinidinae</taxon>
        <taxon>Urochloa</taxon>
    </lineage>
</organism>
<dbReference type="PANTHER" id="PTHR23155:SF1116">
    <property type="entry name" value="OS12G0273300 PROTEIN"/>
    <property type="match status" value="1"/>
</dbReference>
<evidence type="ECO:0000313" key="11">
    <source>
        <dbReference type="EMBL" id="CAL4979347.1"/>
    </source>
</evidence>
<dbReference type="Gene3D" id="3.80.10.10">
    <property type="entry name" value="Ribonuclease Inhibitor"/>
    <property type="match status" value="1"/>
</dbReference>
<dbReference type="InterPro" id="IPR038005">
    <property type="entry name" value="RX-like_CC"/>
</dbReference>